<evidence type="ECO:0000313" key="3">
    <source>
        <dbReference type="RefSeq" id="XP_022156714.1"/>
    </source>
</evidence>
<dbReference type="OrthoDB" id="1752268at2759"/>
<dbReference type="PANTHER" id="PTHR33240">
    <property type="entry name" value="OS08G0508500 PROTEIN"/>
    <property type="match status" value="1"/>
</dbReference>
<keyword evidence="2" id="KW-1185">Reference proteome</keyword>
<name>A0A6J1DUD3_MOMCH</name>
<feature type="compositionally biased region" description="Basic and acidic residues" evidence="1">
    <location>
        <begin position="8"/>
        <end position="23"/>
    </location>
</feature>
<dbReference type="Gene3D" id="2.40.70.10">
    <property type="entry name" value="Acid Proteases"/>
    <property type="match status" value="1"/>
</dbReference>
<reference evidence="3" key="1">
    <citation type="submission" date="2025-08" db="UniProtKB">
        <authorList>
            <consortium name="RefSeq"/>
        </authorList>
    </citation>
    <scope>IDENTIFICATION</scope>
    <source>
        <strain evidence="3">OHB3-1</strain>
    </source>
</reference>
<dbReference type="AlphaFoldDB" id="A0A6J1DUD3"/>
<dbReference type="RefSeq" id="XP_022156714.1">
    <property type="nucleotide sequence ID" value="XM_022301022.1"/>
</dbReference>
<protein>
    <submittedName>
        <fullName evidence="3">Uncharacterized protein LOC111023559</fullName>
    </submittedName>
</protein>
<dbReference type="CDD" id="cd00303">
    <property type="entry name" value="retropepsin_like"/>
    <property type="match status" value="1"/>
</dbReference>
<dbReference type="GeneID" id="111023559"/>
<dbReference type="KEGG" id="mcha:111023559"/>
<organism evidence="2 3">
    <name type="scientific">Momordica charantia</name>
    <name type="common">Bitter gourd</name>
    <name type="synonym">Balsam pear</name>
    <dbReference type="NCBI Taxonomy" id="3673"/>
    <lineage>
        <taxon>Eukaryota</taxon>
        <taxon>Viridiplantae</taxon>
        <taxon>Streptophyta</taxon>
        <taxon>Embryophyta</taxon>
        <taxon>Tracheophyta</taxon>
        <taxon>Spermatophyta</taxon>
        <taxon>Magnoliopsida</taxon>
        <taxon>eudicotyledons</taxon>
        <taxon>Gunneridae</taxon>
        <taxon>Pentapetalae</taxon>
        <taxon>rosids</taxon>
        <taxon>fabids</taxon>
        <taxon>Cucurbitales</taxon>
        <taxon>Cucurbitaceae</taxon>
        <taxon>Momordiceae</taxon>
        <taxon>Momordica</taxon>
    </lineage>
</organism>
<feature type="region of interest" description="Disordered" evidence="1">
    <location>
        <begin position="1"/>
        <end position="52"/>
    </location>
</feature>
<gene>
    <name evidence="3" type="primary">LOC111023559</name>
</gene>
<evidence type="ECO:0000256" key="1">
    <source>
        <dbReference type="SAM" id="MobiDB-lite"/>
    </source>
</evidence>
<evidence type="ECO:0000313" key="2">
    <source>
        <dbReference type="Proteomes" id="UP000504603"/>
    </source>
</evidence>
<dbReference type="Proteomes" id="UP000504603">
    <property type="component" value="Unplaced"/>
</dbReference>
<dbReference type="InterPro" id="IPR021109">
    <property type="entry name" value="Peptidase_aspartic_dom_sf"/>
</dbReference>
<sequence>MSATKIEPSQRSRQKEEKREGSRSPRHKDNHPPVINTIHWGPSGGQSGHKRKALVREVAHEVCTSYSKEVVVPILFDEHDAKWIHMPHNDALVIAPKINHVKVRRVLVDGGASTNVLSFSTYSALGWEKRHLKPSPTPLIGFAEESVSAERCISLPVTFDEAEH</sequence>
<accession>A0A6J1DUD3</accession>
<dbReference type="PANTHER" id="PTHR33240:SF15">
    <property type="entry name" value="GAG-PRO-LIKE PROTEIN"/>
    <property type="match status" value="1"/>
</dbReference>
<proteinExistence type="predicted"/>